<dbReference type="Proteomes" id="UP001317629">
    <property type="component" value="Chromosome"/>
</dbReference>
<evidence type="ECO:0000256" key="2">
    <source>
        <dbReference type="ARBA" id="ARBA00022448"/>
    </source>
</evidence>
<evidence type="ECO:0000313" key="14">
    <source>
        <dbReference type="EMBL" id="BDV33828.1"/>
    </source>
</evidence>
<evidence type="ECO:0000256" key="4">
    <source>
        <dbReference type="ARBA" id="ARBA00022496"/>
    </source>
</evidence>
<comment type="similarity">
    <text evidence="11">Belongs to the TonB-dependent receptor family.</text>
</comment>
<proteinExistence type="inferred from homology"/>
<sequence>MLTRTPRSGSVVTGTTIEEQQVDNVTDLSRRVPNYRPNIAQPRQSRMAIRGVGVAAGSAGTGSPSDTGYIVDNVYWSFAGFQWGDLVDLSSVELLLGPTGTAGGKNTNVGSIIFHTQPPSFEPKTTVRTTYGNYNHFKQTFNSTGTLIEDQLAYRASVYLDRGDGWIKDAKTGSTYLDTNRLGLHFQLLGVGDGWSDRVSFIYNASNEHNDYLTGTIGDTSLIYANGARLTPTFFQQVWSKLKKPIWTIDPNTPYIARNGRDPTHVLMLSNELNYQFGDNMLTSISAIGYGSFRNNGFSDNQLLQLGFGSGGMDTYVLQSSQELRLSSPKEQDFEWTTGLYGYYEIAQDRMHHETFGVDSAAWLGRPAALPGLTTWWLNNAGDFQIAAYGQGTWHIDEQASITFGLRDSYDIRYGSNKFRPNYFYGVPYSVLQQDAALVSASGGYGWSDTGGATNHHNGVIGIINPQYQLNENILLYGLLGRGDKQPAVNTQNTPIYIGGVAQGFKPPFNKPETSWDYEIGAKTNWFDGSLISNVNLYWNDLYDFQISQQKTYADSNGVTSNVTYLGNAPHVRLRGIEFVQRWVPFEGLALNLSGAYTEARYVNYKDAPAPPDWSYKGGPSTMSLSNTRITGLPWWQINGGFNYERPLGGAFASSTDWKGKPLNGFIYANAAWFSKAQYTNPLSLIQYWQSAYVMFDAGLGVRTDDRKYSLTLWGKNLFNNRPWTTWAQGSSTAPTTVGISTQGPRTFGVTSSITF</sequence>
<dbReference type="EMBL" id="AP027142">
    <property type="protein sequence ID" value="BDV33828.1"/>
    <property type="molecule type" value="Genomic_DNA"/>
</dbReference>
<comment type="subcellular location">
    <subcellularLocation>
        <location evidence="1">Cell outer membrane</location>
        <topology evidence="1">Multi-pass membrane protein</topology>
    </subcellularLocation>
</comment>
<evidence type="ECO:0000313" key="15">
    <source>
        <dbReference type="Proteomes" id="UP001317629"/>
    </source>
</evidence>
<dbReference type="Pfam" id="PF00593">
    <property type="entry name" value="TonB_dep_Rec_b-barrel"/>
    <property type="match status" value="1"/>
</dbReference>
<accession>A0ABN6VDY7</accession>
<keyword evidence="14" id="KW-0675">Receptor</keyword>
<keyword evidence="6" id="KW-0408">Iron</keyword>
<evidence type="ECO:0000256" key="11">
    <source>
        <dbReference type="RuleBase" id="RU003357"/>
    </source>
</evidence>
<dbReference type="InterPro" id="IPR012910">
    <property type="entry name" value="Plug_dom"/>
</dbReference>
<evidence type="ECO:0000256" key="6">
    <source>
        <dbReference type="ARBA" id="ARBA00023004"/>
    </source>
</evidence>
<dbReference type="InterPro" id="IPR036942">
    <property type="entry name" value="Beta-barrel_TonB_sf"/>
</dbReference>
<keyword evidence="9 11" id="KW-0472">Membrane</keyword>
<evidence type="ECO:0000256" key="3">
    <source>
        <dbReference type="ARBA" id="ARBA00022452"/>
    </source>
</evidence>
<gene>
    <name evidence="14" type="primary">fyuA_1</name>
    <name evidence="14" type="ORF">SS37A_13570</name>
</gene>
<name>A0ABN6VDY7_9HYPH</name>
<evidence type="ECO:0000256" key="1">
    <source>
        <dbReference type="ARBA" id="ARBA00004571"/>
    </source>
</evidence>
<keyword evidence="15" id="KW-1185">Reference proteome</keyword>
<dbReference type="PANTHER" id="PTHR32552:SF81">
    <property type="entry name" value="TONB-DEPENDENT OUTER MEMBRANE RECEPTOR"/>
    <property type="match status" value="1"/>
</dbReference>
<evidence type="ECO:0000259" key="12">
    <source>
        <dbReference type="Pfam" id="PF00593"/>
    </source>
</evidence>
<evidence type="ECO:0000256" key="10">
    <source>
        <dbReference type="ARBA" id="ARBA00023237"/>
    </source>
</evidence>
<organism evidence="14 15">
    <name type="scientific">Methylocystis iwaonis</name>
    <dbReference type="NCBI Taxonomy" id="2885079"/>
    <lineage>
        <taxon>Bacteria</taxon>
        <taxon>Pseudomonadati</taxon>
        <taxon>Pseudomonadota</taxon>
        <taxon>Alphaproteobacteria</taxon>
        <taxon>Hyphomicrobiales</taxon>
        <taxon>Methylocystaceae</taxon>
        <taxon>Methylocystis</taxon>
    </lineage>
</organism>
<dbReference type="InterPro" id="IPR000531">
    <property type="entry name" value="Beta-barrel_TonB"/>
</dbReference>
<keyword evidence="3" id="KW-1134">Transmembrane beta strand</keyword>
<keyword evidence="4" id="KW-0410">Iron transport</keyword>
<evidence type="ECO:0000256" key="9">
    <source>
        <dbReference type="ARBA" id="ARBA00023136"/>
    </source>
</evidence>
<keyword evidence="2" id="KW-0813">Transport</keyword>
<keyword evidence="7" id="KW-0406">Ion transport</keyword>
<keyword evidence="8 11" id="KW-0798">TonB box</keyword>
<dbReference type="SUPFAM" id="SSF56935">
    <property type="entry name" value="Porins"/>
    <property type="match status" value="1"/>
</dbReference>
<evidence type="ECO:0000256" key="7">
    <source>
        <dbReference type="ARBA" id="ARBA00023065"/>
    </source>
</evidence>
<dbReference type="Pfam" id="PF07715">
    <property type="entry name" value="Plug"/>
    <property type="match status" value="1"/>
</dbReference>
<dbReference type="InterPro" id="IPR039426">
    <property type="entry name" value="TonB-dep_rcpt-like"/>
</dbReference>
<dbReference type="Gene3D" id="2.40.170.20">
    <property type="entry name" value="TonB-dependent receptor, beta-barrel domain"/>
    <property type="match status" value="1"/>
</dbReference>
<evidence type="ECO:0000256" key="5">
    <source>
        <dbReference type="ARBA" id="ARBA00022692"/>
    </source>
</evidence>
<protein>
    <submittedName>
        <fullName evidence="14">TonB-dependent receptor</fullName>
    </submittedName>
</protein>
<keyword evidence="5" id="KW-0812">Transmembrane</keyword>
<evidence type="ECO:0000256" key="8">
    <source>
        <dbReference type="ARBA" id="ARBA00023077"/>
    </source>
</evidence>
<reference evidence="14 15" key="1">
    <citation type="journal article" date="2023" name="Int. J. Syst. Evol. Microbiol.">
        <title>Methylocystis iwaonis sp. nov., a type II methane-oxidizing bacterium from surface soil of a rice paddy field in Japan, and emended description of the genus Methylocystis (ex Whittenbury et al. 1970) Bowman et al. 1993.</title>
        <authorList>
            <person name="Kaise H."/>
            <person name="Sawadogo J.B."/>
            <person name="Alam M.S."/>
            <person name="Ueno C."/>
            <person name="Dianou D."/>
            <person name="Shinjo R."/>
            <person name="Asakawa S."/>
        </authorList>
    </citation>
    <scope>NUCLEOTIDE SEQUENCE [LARGE SCALE GENOMIC DNA]</scope>
    <source>
        <strain evidence="14 15">SS37A-Re</strain>
    </source>
</reference>
<dbReference type="PANTHER" id="PTHR32552">
    <property type="entry name" value="FERRICHROME IRON RECEPTOR-RELATED"/>
    <property type="match status" value="1"/>
</dbReference>
<feature type="domain" description="TonB-dependent receptor plug" evidence="13">
    <location>
        <begin position="4"/>
        <end position="107"/>
    </location>
</feature>
<feature type="domain" description="TonB-dependent receptor-like beta-barrel" evidence="12">
    <location>
        <begin position="232"/>
        <end position="718"/>
    </location>
</feature>
<keyword evidence="10" id="KW-0998">Cell outer membrane</keyword>
<evidence type="ECO:0000259" key="13">
    <source>
        <dbReference type="Pfam" id="PF07715"/>
    </source>
</evidence>